<evidence type="ECO:0000313" key="8">
    <source>
        <dbReference type="EMBL" id="SDM82705.1"/>
    </source>
</evidence>
<feature type="transmembrane region" description="Helical" evidence="6">
    <location>
        <begin position="21"/>
        <end position="42"/>
    </location>
</feature>
<evidence type="ECO:0000256" key="6">
    <source>
        <dbReference type="SAM" id="Phobius"/>
    </source>
</evidence>
<evidence type="ECO:0000313" key="9">
    <source>
        <dbReference type="Proteomes" id="UP000199334"/>
    </source>
</evidence>
<feature type="transmembrane region" description="Helical" evidence="6">
    <location>
        <begin position="189"/>
        <end position="210"/>
    </location>
</feature>
<evidence type="ECO:0000256" key="4">
    <source>
        <dbReference type="ARBA" id="ARBA00022989"/>
    </source>
</evidence>
<keyword evidence="2" id="KW-1003">Cell membrane</keyword>
<keyword evidence="5 6" id="KW-0472">Membrane</keyword>
<dbReference type="InterPro" id="IPR013525">
    <property type="entry name" value="ABC2_TM"/>
</dbReference>
<dbReference type="EMBL" id="FNIG01000001">
    <property type="protein sequence ID" value="SDM82705.1"/>
    <property type="molecule type" value="Genomic_DNA"/>
</dbReference>
<dbReference type="OrthoDB" id="9768837at2"/>
<dbReference type="Proteomes" id="UP000199334">
    <property type="component" value="Unassembled WGS sequence"/>
</dbReference>
<proteinExistence type="predicted"/>
<sequence>MRNSLKVAKWEFRRNIRNKSFIVSLFLTPVIFVIFATAPTLLSSFGDDESESTKVYLNDQLGVYDSVEPAIEEGEFVDWDVEQTDADLESMKTQLQSEEESAYILLNDETVETGTVTYLTGDELGAGFESAIRVFEQPIKQLQLKQAGLSAEQMQVVANPIQFESVELTESTGEAMGEGETMGFPYERAIPAIFAGLVLFSIVISGMMIFQSASQEKKDKVAEIILSSVTTGELMQGKILGYFSLGILQVAVWLTMALPIAIWKLDDVPLLEYLFVPETLLLTFIAVLGYLLFASIFVGLGATIEDYSTSGNFQGFVLMIPFLPFVLIGPIFSNPSGVVAQVASYVPFTAPGVLIMRLSALDEWPWIEIIIAIAVLILSIWIFMKLAGKIFQVGILIYGKNATPQEIWKWLRA</sequence>
<comment type="subcellular location">
    <subcellularLocation>
        <location evidence="1">Cell membrane</location>
        <topology evidence="1">Multi-pass membrane protein</topology>
    </subcellularLocation>
</comment>
<reference evidence="8 9" key="1">
    <citation type="submission" date="2016-10" db="EMBL/GenBank/DDBJ databases">
        <authorList>
            <person name="de Groot N.N."/>
        </authorList>
    </citation>
    <scope>NUCLEOTIDE SEQUENCE [LARGE SCALE GENOMIC DNA]</scope>
    <source>
        <strain evidence="8 9">CGMCC 1.3442</strain>
    </source>
</reference>
<feature type="transmembrane region" description="Helical" evidence="6">
    <location>
        <begin position="282"/>
        <end position="304"/>
    </location>
</feature>
<gene>
    <name evidence="8" type="ORF">SAMN05216498_0708</name>
</gene>
<keyword evidence="9" id="KW-1185">Reference proteome</keyword>
<feature type="transmembrane region" description="Helical" evidence="6">
    <location>
        <begin position="364"/>
        <end position="384"/>
    </location>
</feature>
<feature type="domain" description="ABC-2 type transporter transmembrane" evidence="7">
    <location>
        <begin position="19"/>
        <end position="387"/>
    </location>
</feature>
<evidence type="ECO:0000256" key="2">
    <source>
        <dbReference type="ARBA" id="ARBA00022475"/>
    </source>
</evidence>
<dbReference type="RefSeq" id="WP_093855221.1">
    <property type="nucleotide sequence ID" value="NZ_BJVZ01000003.1"/>
</dbReference>
<dbReference type="PANTHER" id="PTHR30294">
    <property type="entry name" value="MEMBRANE COMPONENT OF ABC TRANSPORTER YHHJ-RELATED"/>
    <property type="match status" value="1"/>
</dbReference>
<dbReference type="GO" id="GO:0140359">
    <property type="term" value="F:ABC-type transporter activity"/>
    <property type="evidence" value="ECO:0007669"/>
    <property type="project" value="InterPro"/>
</dbReference>
<feature type="transmembrane region" description="Helical" evidence="6">
    <location>
        <begin position="316"/>
        <end position="333"/>
    </location>
</feature>
<evidence type="ECO:0000256" key="5">
    <source>
        <dbReference type="ARBA" id="ARBA00023136"/>
    </source>
</evidence>
<dbReference type="InterPro" id="IPR051449">
    <property type="entry name" value="ABC-2_transporter_component"/>
</dbReference>
<feature type="transmembrane region" description="Helical" evidence="6">
    <location>
        <begin position="239"/>
        <end position="262"/>
    </location>
</feature>
<evidence type="ECO:0000256" key="3">
    <source>
        <dbReference type="ARBA" id="ARBA00022692"/>
    </source>
</evidence>
<evidence type="ECO:0000259" key="7">
    <source>
        <dbReference type="Pfam" id="PF12698"/>
    </source>
</evidence>
<dbReference type="PANTHER" id="PTHR30294:SF29">
    <property type="entry name" value="MULTIDRUG ABC TRANSPORTER PERMEASE YBHS-RELATED"/>
    <property type="match status" value="1"/>
</dbReference>
<dbReference type="Pfam" id="PF12698">
    <property type="entry name" value="ABC2_membrane_3"/>
    <property type="match status" value="1"/>
</dbReference>
<keyword evidence="4 6" id="KW-1133">Transmembrane helix</keyword>
<name>A0A1G9WF94_9BACI</name>
<dbReference type="STRING" id="237069.SAMN05216498_0708"/>
<organism evidence="8 9">
    <name type="scientific">Tenuibacillus multivorans</name>
    <dbReference type="NCBI Taxonomy" id="237069"/>
    <lineage>
        <taxon>Bacteria</taxon>
        <taxon>Bacillati</taxon>
        <taxon>Bacillota</taxon>
        <taxon>Bacilli</taxon>
        <taxon>Bacillales</taxon>
        <taxon>Bacillaceae</taxon>
        <taxon>Tenuibacillus</taxon>
    </lineage>
</organism>
<evidence type="ECO:0000256" key="1">
    <source>
        <dbReference type="ARBA" id="ARBA00004651"/>
    </source>
</evidence>
<dbReference type="AlphaFoldDB" id="A0A1G9WF94"/>
<dbReference type="GO" id="GO:0005886">
    <property type="term" value="C:plasma membrane"/>
    <property type="evidence" value="ECO:0007669"/>
    <property type="project" value="UniProtKB-SubCell"/>
</dbReference>
<accession>A0A1G9WF94</accession>
<keyword evidence="3 6" id="KW-0812">Transmembrane</keyword>
<protein>
    <submittedName>
        <fullName evidence="8">ABC-2 type transport system permease protein</fullName>
    </submittedName>
</protein>